<feature type="compositionally biased region" description="Low complexity" evidence="1">
    <location>
        <begin position="304"/>
        <end position="313"/>
    </location>
</feature>
<protein>
    <submittedName>
        <fullName evidence="2">Uncharacterized protein</fullName>
    </submittedName>
</protein>
<feature type="region of interest" description="Disordered" evidence="1">
    <location>
        <begin position="289"/>
        <end position="345"/>
    </location>
</feature>
<feature type="compositionally biased region" description="Basic residues" evidence="1">
    <location>
        <begin position="244"/>
        <end position="257"/>
    </location>
</feature>
<feature type="compositionally biased region" description="Basic residues" evidence="1">
    <location>
        <begin position="335"/>
        <end position="345"/>
    </location>
</feature>
<name>Q2QXY4_ORYSJ</name>
<reference evidence="2" key="1">
    <citation type="journal article" date="2005" name="BMC Biol.">
        <title>The sequence of rice chromosomes 11 and 12, rich in disease resistance genes and recent gene duplications.</title>
        <authorList>
            <consortium name="The rice chromosomes 11 and 12 sequencing consortia"/>
        </authorList>
    </citation>
    <scope>NUCLEOTIDE SEQUENCE [LARGE SCALE GENOMIC DNA]</scope>
</reference>
<evidence type="ECO:0000256" key="1">
    <source>
        <dbReference type="SAM" id="MobiDB-lite"/>
    </source>
</evidence>
<reference evidence="2" key="3">
    <citation type="submission" date="2006-01" db="EMBL/GenBank/DDBJ databases">
        <authorList>
            <person name="Buell R."/>
        </authorList>
    </citation>
    <scope>NUCLEOTIDE SEQUENCE</scope>
</reference>
<accession>Q2QXY4</accession>
<feature type="compositionally biased region" description="Basic and acidic residues" evidence="1">
    <location>
        <begin position="214"/>
        <end position="227"/>
    </location>
</feature>
<proteinExistence type="predicted"/>
<organism evidence="2">
    <name type="scientific">Oryza sativa subsp. japonica</name>
    <name type="common">Rice</name>
    <dbReference type="NCBI Taxonomy" id="39947"/>
    <lineage>
        <taxon>Eukaryota</taxon>
        <taxon>Viridiplantae</taxon>
        <taxon>Streptophyta</taxon>
        <taxon>Embryophyta</taxon>
        <taxon>Tracheophyta</taxon>
        <taxon>Spermatophyta</taxon>
        <taxon>Magnoliopsida</taxon>
        <taxon>Liliopsida</taxon>
        <taxon>Poales</taxon>
        <taxon>Poaceae</taxon>
        <taxon>BOP clade</taxon>
        <taxon>Oryzoideae</taxon>
        <taxon>Oryzeae</taxon>
        <taxon>Oryzinae</taxon>
        <taxon>Oryza</taxon>
        <taxon>Oryza sativa</taxon>
    </lineage>
</organism>
<sequence>MAGPPGAVPAIKIRQWRPGEGRWPAGRKGGVQRWSPEEEKMRPCWEAWRWQLEEDVRHALLPPGSGGGAGVLGVAEDAEVDVDVVRGHGHGVPVRIRVRHRSGGMGSGASATAAAASMGGRGSGSFSLQWAAADELSGGEARRIERHVTLTPLFFHLSTFCRWGAGVVTGHRRCAGTQGNDGVKEGGVVGAAREVLATTGAVGDEESIGSAGEGDGRRGKGGVERRRERGRRRRAAREELRGRREARRRPPPGRASRRAAERWAAAGCRREEGAVPRFLPLPLRPPPLHLPRSAPPAAHRRPALLRPPRSAGPLWPPPFRPRTCSAPAVSSIARSSRRRPGPPVQ</sequence>
<reference evidence="2" key="2">
    <citation type="submission" date="2005-04" db="EMBL/GenBank/DDBJ databases">
        <authorList>
            <person name="Buell C.R."/>
            <person name="Wing R.A."/>
            <person name="McCombie W.A."/>
            <person name="Ouyang S."/>
        </authorList>
    </citation>
    <scope>NUCLEOTIDE SEQUENCE</scope>
</reference>
<gene>
    <name evidence="2" type="ordered locus">LOC_Os12g04490</name>
</gene>
<feature type="region of interest" description="Disordered" evidence="1">
    <location>
        <begin position="200"/>
        <end position="266"/>
    </location>
</feature>
<dbReference type="AlphaFoldDB" id="Q2QXY4"/>
<dbReference type="EMBL" id="DP000011">
    <property type="protein sequence ID" value="ABA96405.1"/>
    <property type="molecule type" value="Genomic_DNA"/>
</dbReference>
<feature type="compositionally biased region" description="Low complexity" evidence="1">
    <location>
        <begin position="325"/>
        <end position="334"/>
    </location>
</feature>
<evidence type="ECO:0000313" key="2">
    <source>
        <dbReference type="EMBL" id="ABA96405.1"/>
    </source>
</evidence>